<sequence>MSNTESPEFMPWTTKDVSTSTSTQIARYIEERIQVYVEDNISGRELHELWTLDFESFSSVEYKKTTAQTKALRDFLRSRNVFIPRKGHSIANELLKAQKISWARMPDEYIHGVDEKHRPINLSSKSINTLHPDSTRTQVEANTTNSYSFINLMKLYNDEAKYGGSSSNLFDSKFETFCENYDMTCIGEEDRNRAFRFMLKENALEYYRALIRENNRIIPSLNSLYTSINNIFEGQEHEQMLLAKWNELSLQSIINEQEGSKDV</sequence>
<evidence type="ECO:0000313" key="1">
    <source>
        <dbReference type="EMBL" id="RKF83839.1"/>
    </source>
</evidence>
<evidence type="ECO:0000313" key="2">
    <source>
        <dbReference type="Proteomes" id="UP000285326"/>
    </source>
</evidence>
<comment type="caution">
    <text evidence="1">The sequence shown here is derived from an EMBL/GenBank/DDBJ whole genome shotgun (WGS) entry which is preliminary data.</text>
</comment>
<name>A0A420JAL2_9PEZI</name>
<protein>
    <submittedName>
        <fullName evidence="1">Uncharacterized protein</fullName>
    </submittedName>
</protein>
<organism evidence="1 2">
    <name type="scientific">Golovinomyces cichoracearum</name>
    <dbReference type="NCBI Taxonomy" id="62708"/>
    <lineage>
        <taxon>Eukaryota</taxon>
        <taxon>Fungi</taxon>
        <taxon>Dikarya</taxon>
        <taxon>Ascomycota</taxon>
        <taxon>Pezizomycotina</taxon>
        <taxon>Leotiomycetes</taxon>
        <taxon>Erysiphales</taxon>
        <taxon>Erysiphaceae</taxon>
        <taxon>Golovinomyces</taxon>
    </lineage>
</organism>
<proteinExistence type="predicted"/>
<dbReference type="Proteomes" id="UP000285326">
    <property type="component" value="Unassembled WGS sequence"/>
</dbReference>
<dbReference type="AlphaFoldDB" id="A0A420JAL2"/>
<accession>A0A420JAL2</accession>
<reference evidence="1 2" key="1">
    <citation type="journal article" date="2018" name="BMC Genomics">
        <title>Comparative genome analyses reveal sequence features reflecting distinct modes of host-adaptation between dicot and monocot powdery mildew.</title>
        <authorList>
            <person name="Wu Y."/>
            <person name="Ma X."/>
            <person name="Pan Z."/>
            <person name="Kale S.D."/>
            <person name="Song Y."/>
            <person name="King H."/>
            <person name="Zhang Q."/>
            <person name="Presley C."/>
            <person name="Deng X."/>
            <person name="Wei C.I."/>
            <person name="Xiao S."/>
        </authorList>
    </citation>
    <scope>NUCLEOTIDE SEQUENCE [LARGE SCALE GENOMIC DNA]</scope>
    <source>
        <strain evidence="1">UMSG1</strain>
    </source>
</reference>
<gene>
    <name evidence="1" type="ORF">GcM1_153008</name>
</gene>
<dbReference type="EMBL" id="MCBS01015329">
    <property type="protein sequence ID" value="RKF83839.1"/>
    <property type="molecule type" value="Genomic_DNA"/>
</dbReference>